<feature type="domain" description="Amidohydrolase 3" evidence="1">
    <location>
        <begin position="55"/>
        <end position="523"/>
    </location>
</feature>
<organism evidence="2 3">
    <name type="scientific">Herbiconiux moechotypicola</name>
    <dbReference type="NCBI Taxonomy" id="637393"/>
    <lineage>
        <taxon>Bacteria</taxon>
        <taxon>Bacillati</taxon>
        <taxon>Actinomycetota</taxon>
        <taxon>Actinomycetes</taxon>
        <taxon>Micrococcales</taxon>
        <taxon>Microbacteriaceae</taxon>
        <taxon>Herbiconiux</taxon>
    </lineage>
</organism>
<name>A0ABP5QDF4_9MICO</name>
<accession>A0ABP5QDF4</accession>
<evidence type="ECO:0000259" key="1">
    <source>
        <dbReference type="Pfam" id="PF07969"/>
    </source>
</evidence>
<dbReference type="SUPFAM" id="SSF51338">
    <property type="entry name" value="Composite domain of metallo-dependent hydrolases"/>
    <property type="match status" value="1"/>
</dbReference>
<dbReference type="PANTHER" id="PTHR22642:SF2">
    <property type="entry name" value="PROTEIN LONG AFTER FAR-RED 3"/>
    <property type="match status" value="1"/>
</dbReference>
<proteinExistence type="predicted"/>
<keyword evidence="3" id="KW-1185">Reference proteome</keyword>
<dbReference type="Gene3D" id="2.30.40.10">
    <property type="entry name" value="Urease, subunit C, domain 1"/>
    <property type="match status" value="1"/>
</dbReference>
<dbReference type="RefSeq" id="WP_259479204.1">
    <property type="nucleotide sequence ID" value="NZ_BAAAQY010000004.1"/>
</dbReference>
<dbReference type="Pfam" id="PF07969">
    <property type="entry name" value="Amidohydro_3"/>
    <property type="match status" value="1"/>
</dbReference>
<reference evidence="3" key="1">
    <citation type="journal article" date="2019" name="Int. J. Syst. Evol. Microbiol.">
        <title>The Global Catalogue of Microorganisms (GCM) 10K type strain sequencing project: providing services to taxonomists for standard genome sequencing and annotation.</title>
        <authorList>
            <consortium name="The Broad Institute Genomics Platform"/>
            <consortium name="The Broad Institute Genome Sequencing Center for Infectious Disease"/>
            <person name="Wu L."/>
            <person name="Ma J."/>
        </authorList>
    </citation>
    <scope>NUCLEOTIDE SEQUENCE [LARGE SCALE GENOMIC DNA]</scope>
    <source>
        <strain evidence="3">JCM 16117</strain>
    </source>
</reference>
<dbReference type="InterPro" id="IPR013108">
    <property type="entry name" value="Amidohydro_3"/>
</dbReference>
<dbReference type="PANTHER" id="PTHR22642">
    <property type="entry name" value="IMIDAZOLONEPROPIONASE"/>
    <property type="match status" value="1"/>
</dbReference>
<dbReference type="Gene3D" id="3.10.310.70">
    <property type="match status" value="1"/>
</dbReference>
<dbReference type="Gene3D" id="3.20.20.140">
    <property type="entry name" value="Metal-dependent hydrolases"/>
    <property type="match status" value="1"/>
</dbReference>
<sequence>MGDLLLAGGRLVGGEGDPVDILVSDGAVAAIVPAGGAGSRGGAGGFAGAERAERIELDGRWVLPGLWDNHVHFTQWASVSRRLDVGVATSAAETAALVGEALREAGGGAVAREMLVGYGFRDGLWPDEPTAALLDAVSGPHPVVLVSGDLHCCWLNTAALASVGVPAHPTGVLREEEAFAVHRALENVPVATSDAWALDAARAAAARGVVGIVDLEMAWNHEVWSRRLEAGHDLLRVEFGVYPQHLDRAIAEGLRTGDAVEVPDARGGHDPLVHVGPFKLITDGSLNTRTAYCYDEYPGSHRHPHPFGLLTVTPDEIDDWLDRAVGAGLVPAVHAIGDHANTLVLDAFERLGASRIPSGVAGARKPTLEHAQLLAGDDFGRFAALGVVASVQPEHALDDRDVADRYWAGRTGRTFAFASLLEAGAELALGSDAPVAPLDPWITLSAAVARTRDSRAPWHPEQRIPTAAALAASLGRRPERAGALVAEGDVADLAVVDHDPLAATPDALRTTPVALTLLAGRPTHRTL</sequence>
<gene>
    <name evidence="2" type="ORF">GCM10009851_17160</name>
</gene>
<dbReference type="InterPro" id="IPR032466">
    <property type="entry name" value="Metal_Hydrolase"/>
</dbReference>
<dbReference type="Proteomes" id="UP001500929">
    <property type="component" value="Unassembled WGS sequence"/>
</dbReference>
<dbReference type="EMBL" id="BAAAQY010000004">
    <property type="protein sequence ID" value="GAA2232634.1"/>
    <property type="molecule type" value="Genomic_DNA"/>
</dbReference>
<comment type="caution">
    <text evidence="2">The sequence shown here is derived from an EMBL/GenBank/DDBJ whole genome shotgun (WGS) entry which is preliminary data.</text>
</comment>
<evidence type="ECO:0000313" key="3">
    <source>
        <dbReference type="Proteomes" id="UP001500929"/>
    </source>
</evidence>
<protein>
    <submittedName>
        <fullName evidence="2">Amidohydrolase family protein</fullName>
    </submittedName>
</protein>
<dbReference type="SUPFAM" id="SSF51556">
    <property type="entry name" value="Metallo-dependent hydrolases"/>
    <property type="match status" value="1"/>
</dbReference>
<evidence type="ECO:0000313" key="2">
    <source>
        <dbReference type="EMBL" id="GAA2232634.1"/>
    </source>
</evidence>
<dbReference type="InterPro" id="IPR011059">
    <property type="entry name" value="Metal-dep_hydrolase_composite"/>
</dbReference>